<organism evidence="1">
    <name type="scientific">Niallia circulans</name>
    <name type="common">Bacillus circulans</name>
    <dbReference type="NCBI Taxonomy" id="1397"/>
    <lineage>
        <taxon>Bacteria</taxon>
        <taxon>Bacillati</taxon>
        <taxon>Bacillota</taxon>
        <taxon>Bacilli</taxon>
        <taxon>Bacillales</taxon>
        <taxon>Bacillaceae</taxon>
        <taxon>Niallia</taxon>
    </lineage>
</organism>
<dbReference type="AlphaFoldDB" id="A0A941JN80"/>
<dbReference type="Gene3D" id="1.10.10.10">
    <property type="entry name" value="Winged helix-like DNA-binding domain superfamily/Winged helix DNA-binding domain"/>
    <property type="match status" value="1"/>
</dbReference>
<name>A0A941JN80_NIACI</name>
<dbReference type="EMBL" id="JAGTPX010000022">
    <property type="protein sequence ID" value="MBR8671518.1"/>
    <property type="molecule type" value="Genomic_DNA"/>
</dbReference>
<reference evidence="1" key="1">
    <citation type="submission" date="2021-04" db="EMBL/GenBank/DDBJ databases">
        <title>Genomic analysis of electroactive and textile dye degrading Bacillus circulans strain: DC10 isolated from constructed wetland-microbial fuel cells treating textile dye wastewaters.</title>
        <authorList>
            <person name="Patel D.U."/>
            <person name="Desai C.R."/>
        </authorList>
    </citation>
    <scope>NUCLEOTIDE SEQUENCE</scope>
    <source>
        <strain evidence="1">DC10</strain>
    </source>
</reference>
<dbReference type="RefSeq" id="WP_212120686.1">
    <property type="nucleotide sequence ID" value="NZ_JAGTPX020000023.1"/>
</dbReference>
<sequence>MKVIYSVLREINIGTALPIAKEYNFKQREFENFIFLLENEGYVERVLRIDTFFSLKPARLTKKGHDFLENHKYLEASYPDKQDN</sequence>
<dbReference type="InterPro" id="IPR036390">
    <property type="entry name" value="WH_DNA-bd_sf"/>
</dbReference>
<protein>
    <submittedName>
        <fullName evidence="1">Uncharacterized protein</fullName>
    </submittedName>
</protein>
<dbReference type="InterPro" id="IPR036388">
    <property type="entry name" value="WH-like_DNA-bd_sf"/>
</dbReference>
<evidence type="ECO:0000313" key="1">
    <source>
        <dbReference type="EMBL" id="MBR8671518.1"/>
    </source>
</evidence>
<dbReference type="SUPFAM" id="SSF46785">
    <property type="entry name" value="Winged helix' DNA-binding domain"/>
    <property type="match status" value="1"/>
</dbReference>
<gene>
    <name evidence="1" type="ORF">KD144_18445</name>
</gene>
<proteinExistence type="predicted"/>
<accession>A0A941JN80</accession>
<comment type="caution">
    <text evidence="1">The sequence shown here is derived from an EMBL/GenBank/DDBJ whole genome shotgun (WGS) entry which is preliminary data.</text>
</comment>